<feature type="region of interest" description="Disordered" evidence="1">
    <location>
        <begin position="166"/>
        <end position="297"/>
    </location>
</feature>
<organism evidence="3 4">
    <name type="scientific">Baudoinia panamericana (strain UAMH 10762)</name>
    <name type="common">Angels' share fungus</name>
    <name type="synonym">Baudoinia compniacensis (strain UAMH 10762)</name>
    <dbReference type="NCBI Taxonomy" id="717646"/>
    <lineage>
        <taxon>Eukaryota</taxon>
        <taxon>Fungi</taxon>
        <taxon>Dikarya</taxon>
        <taxon>Ascomycota</taxon>
        <taxon>Pezizomycotina</taxon>
        <taxon>Dothideomycetes</taxon>
        <taxon>Dothideomycetidae</taxon>
        <taxon>Mycosphaerellales</taxon>
        <taxon>Teratosphaeriaceae</taxon>
        <taxon>Baudoinia</taxon>
    </lineage>
</organism>
<dbReference type="PROSITE" id="PS51397">
    <property type="entry name" value="WLM"/>
    <property type="match status" value="1"/>
</dbReference>
<dbReference type="Pfam" id="PF08325">
    <property type="entry name" value="WLM"/>
    <property type="match status" value="1"/>
</dbReference>
<dbReference type="GO" id="GO:0006281">
    <property type="term" value="P:DNA repair"/>
    <property type="evidence" value="ECO:0007669"/>
    <property type="project" value="TreeGrafter"/>
</dbReference>
<evidence type="ECO:0000259" key="2">
    <source>
        <dbReference type="PROSITE" id="PS51397"/>
    </source>
</evidence>
<gene>
    <name evidence="3" type="ORF">BAUCODRAFT_21762</name>
</gene>
<sequence>MTLGFRRLNERQKRPNENIDFIKPDPNASEEDQAIAQHFLSKIAAQCFPVMKEDHLFVRSLEEYAPNPEFLGRNFNAGECIQLVLKDKKGRWLAFKYVQMVMMHELAHCKQMNHSRYFWAVRNQYAEMMEGLWAKNYQGEGMWGRGQDLTNGQFVNDRMPEDVDIPEHLCGGTYRRSRGKKRKRGAEGPADRPRLSYAERQQKRIAKKFGKHGEGSALGDDELVRGALDRTSGKRHAGKPRVANSKRGRDLRASAALARFEAAKTKTAIPPERTPELDDDDDDGSGTDSGWSSDEDVVSSASILLRRKAGQINKIDGETLIKVCGGEGDQEDGGQDEMDALRLLSVKARTPVRAPLSDSSTVNDPRPMIADSGSDTESDTGQDAVAFAEAKQETSVSPPGAGALNDNTISSSTDVPASSEVDRPNGTICPICSLENDLASPTCIACSHVLKLALVKDHWSCRSAACVGSKYVNAGDFGRCGVCGGQKPDSRAADGKPMEMTTNDLLRWD</sequence>
<dbReference type="GO" id="GO:0005634">
    <property type="term" value="C:nucleus"/>
    <property type="evidence" value="ECO:0007669"/>
    <property type="project" value="TreeGrafter"/>
</dbReference>
<feature type="compositionally biased region" description="Polar residues" evidence="1">
    <location>
        <begin position="405"/>
        <end position="416"/>
    </location>
</feature>
<dbReference type="KEGG" id="bcom:BAUCODRAFT_21762"/>
<dbReference type="OrthoDB" id="447842at2759"/>
<feature type="region of interest" description="Disordered" evidence="1">
    <location>
        <begin position="490"/>
        <end position="509"/>
    </location>
</feature>
<dbReference type="HOGENOM" id="CLU_025898_1_0_1"/>
<dbReference type="InterPro" id="IPR013536">
    <property type="entry name" value="WLM_dom"/>
</dbReference>
<dbReference type="GO" id="GO:0008237">
    <property type="term" value="F:metallopeptidase activity"/>
    <property type="evidence" value="ECO:0007669"/>
    <property type="project" value="TreeGrafter"/>
</dbReference>
<dbReference type="Gene3D" id="3.30.2010.10">
    <property type="entry name" value="Metalloproteases ('zincins'), catalytic domain"/>
    <property type="match status" value="1"/>
</dbReference>
<accession>M2NKW9</accession>
<dbReference type="PANTHER" id="PTHR46622:SF1">
    <property type="entry name" value="DNA-DEPENDENT METALLOPROTEASE WSS1"/>
    <property type="match status" value="1"/>
</dbReference>
<feature type="compositionally biased region" description="Polar residues" evidence="1">
    <location>
        <begin position="500"/>
        <end position="509"/>
    </location>
</feature>
<evidence type="ECO:0000256" key="1">
    <source>
        <dbReference type="SAM" id="MobiDB-lite"/>
    </source>
</evidence>
<name>M2NKW9_BAUPA</name>
<dbReference type="OMA" id="VLPEHLC"/>
<dbReference type="AlphaFoldDB" id="M2NKW9"/>
<dbReference type="Proteomes" id="UP000011761">
    <property type="component" value="Unassembled WGS sequence"/>
</dbReference>
<feature type="compositionally biased region" description="Basic residues" evidence="1">
    <location>
        <begin position="175"/>
        <end position="184"/>
    </location>
</feature>
<feature type="region of interest" description="Disordered" evidence="1">
    <location>
        <begin position="352"/>
        <end position="421"/>
    </location>
</feature>
<dbReference type="GeneID" id="19109806"/>
<dbReference type="eggNOG" id="KOG4842">
    <property type="taxonomic scope" value="Eukaryota"/>
</dbReference>
<dbReference type="PANTHER" id="PTHR46622">
    <property type="entry name" value="DNA-DEPENDENT METALLOPROTEASE WSS1"/>
    <property type="match status" value="1"/>
</dbReference>
<feature type="domain" description="WLM" evidence="2">
    <location>
        <begin position="10"/>
        <end position="261"/>
    </location>
</feature>
<dbReference type="InterPro" id="IPR053000">
    <property type="entry name" value="WSS1-like_metalloprotease"/>
</dbReference>
<feature type="compositionally biased region" description="Basic and acidic residues" evidence="1">
    <location>
        <begin position="222"/>
        <end position="232"/>
    </location>
</feature>
<reference evidence="3 4" key="1">
    <citation type="journal article" date="2012" name="PLoS Pathog.">
        <title>Diverse lifestyles and strategies of plant pathogenesis encoded in the genomes of eighteen Dothideomycetes fungi.</title>
        <authorList>
            <person name="Ohm R.A."/>
            <person name="Feau N."/>
            <person name="Henrissat B."/>
            <person name="Schoch C.L."/>
            <person name="Horwitz B.A."/>
            <person name="Barry K.W."/>
            <person name="Condon B.J."/>
            <person name="Copeland A.C."/>
            <person name="Dhillon B."/>
            <person name="Glaser F."/>
            <person name="Hesse C.N."/>
            <person name="Kosti I."/>
            <person name="LaButti K."/>
            <person name="Lindquist E.A."/>
            <person name="Lucas S."/>
            <person name="Salamov A.A."/>
            <person name="Bradshaw R.E."/>
            <person name="Ciuffetti L."/>
            <person name="Hamelin R.C."/>
            <person name="Kema G.H.J."/>
            <person name="Lawrence C."/>
            <person name="Scott J.A."/>
            <person name="Spatafora J.W."/>
            <person name="Turgeon B.G."/>
            <person name="de Wit P.J.G.M."/>
            <person name="Zhong S."/>
            <person name="Goodwin S.B."/>
            <person name="Grigoriev I.V."/>
        </authorList>
    </citation>
    <scope>NUCLEOTIDE SEQUENCE [LARGE SCALE GENOMIC DNA]</scope>
    <source>
        <strain evidence="3 4">UAMH 10762</strain>
    </source>
</reference>
<dbReference type="STRING" id="717646.M2NKW9"/>
<evidence type="ECO:0000313" key="3">
    <source>
        <dbReference type="EMBL" id="EMD00105.1"/>
    </source>
</evidence>
<protein>
    <recommendedName>
        <fullName evidence="2">WLM domain-containing protein</fullName>
    </recommendedName>
</protein>
<evidence type="ECO:0000313" key="4">
    <source>
        <dbReference type="Proteomes" id="UP000011761"/>
    </source>
</evidence>
<dbReference type="RefSeq" id="XP_007672605.1">
    <property type="nucleotide sequence ID" value="XM_007674415.1"/>
</dbReference>
<feature type="compositionally biased region" description="Basic and acidic residues" evidence="1">
    <location>
        <begin position="185"/>
        <end position="194"/>
    </location>
</feature>
<dbReference type="EMBL" id="KB445551">
    <property type="protein sequence ID" value="EMD00105.1"/>
    <property type="molecule type" value="Genomic_DNA"/>
</dbReference>
<proteinExistence type="predicted"/>
<keyword evidence="4" id="KW-1185">Reference proteome</keyword>